<dbReference type="EMBL" id="JAQQWL010000002">
    <property type="protein sequence ID" value="KAK8087319.1"/>
    <property type="molecule type" value="Genomic_DNA"/>
</dbReference>
<feature type="transmembrane region" description="Helical" evidence="2">
    <location>
        <begin position="64"/>
        <end position="86"/>
    </location>
</feature>
<accession>A0ABR1WW15</accession>
<feature type="transmembrane region" description="Helical" evidence="2">
    <location>
        <begin position="162"/>
        <end position="183"/>
    </location>
</feature>
<sequence length="215" mass="23068">MGSISDHATTTGTSVPTDQALAAQKKGISHFAAFAGVYLVLATINGCVALTWANCDCPRQRENLGGFLLVTILLECVFAFAVFIRITPAAEKEENPPFVAGPAPTKMPGSASNRGISASDHRLVVRTPGAASSYNYIGVFCERPEDDKKKKKTPEPGSNNNYYAFAFAGGMVGLELAILAFLFPVAEPNWALASFLVFFLFWLGVGVEMVFGYIE</sequence>
<reference evidence="3 4" key="1">
    <citation type="submission" date="2023-01" db="EMBL/GenBank/DDBJ databases">
        <title>Analysis of 21 Apiospora genomes using comparative genomics revels a genus with tremendous synthesis potential of carbohydrate active enzymes and secondary metabolites.</title>
        <authorList>
            <person name="Sorensen T."/>
        </authorList>
    </citation>
    <scope>NUCLEOTIDE SEQUENCE [LARGE SCALE GENOMIC DNA]</scope>
    <source>
        <strain evidence="3 4">CBS 135458</strain>
    </source>
</reference>
<evidence type="ECO:0000313" key="3">
    <source>
        <dbReference type="EMBL" id="KAK8087319.1"/>
    </source>
</evidence>
<organism evidence="3 4">
    <name type="scientific">Apiospora phragmitis</name>
    <dbReference type="NCBI Taxonomy" id="2905665"/>
    <lineage>
        <taxon>Eukaryota</taxon>
        <taxon>Fungi</taxon>
        <taxon>Dikarya</taxon>
        <taxon>Ascomycota</taxon>
        <taxon>Pezizomycotina</taxon>
        <taxon>Sordariomycetes</taxon>
        <taxon>Xylariomycetidae</taxon>
        <taxon>Amphisphaeriales</taxon>
        <taxon>Apiosporaceae</taxon>
        <taxon>Apiospora</taxon>
    </lineage>
</organism>
<feature type="transmembrane region" description="Helical" evidence="2">
    <location>
        <begin position="31"/>
        <end position="52"/>
    </location>
</feature>
<keyword evidence="2" id="KW-0812">Transmembrane</keyword>
<evidence type="ECO:0000313" key="4">
    <source>
        <dbReference type="Proteomes" id="UP001480595"/>
    </source>
</evidence>
<keyword evidence="2" id="KW-0472">Membrane</keyword>
<dbReference type="Proteomes" id="UP001480595">
    <property type="component" value="Unassembled WGS sequence"/>
</dbReference>
<feature type="transmembrane region" description="Helical" evidence="2">
    <location>
        <begin position="190"/>
        <end position="214"/>
    </location>
</feature>
<protein>
    <submittedName>
        <fullName evidence="3">Uncharacterized protein</fullName>
    </submittedName>
</protein>
<comment type="caution">
    <text evidence="3">The sequence shown here is derived from an EMBL/GenBank/DDBJ whole genome shotgun (WGS) entry which is preliminary data.</text>
</comment>
<dbReference type="RefSeq" id="XP_066721843.1">
    <property type="nucleotide sequence ID" value="XM_066853702.1"/>
</dbReference>
<evidence type="ECO:0000256" key="1">
    <source>
        <dbReference type="SAM" id="MobiDB-lite"/>
    </source>
</evidence>
<gene>
    <name evidence="3" type="ORF">PG994_002293</name>
</gene>
<feature type="region of interest" description="Disordered" evidence="1">
    <location>
        <begin position="95"/>
        <end position="115"/>
    </location>
</feature>
<keyword evidence="2" id="KW-1133">Transmembrane helix</keyword>
<keyword evidence="4" id="KW-1185">Reference proteome</keyword>
<dbReference type="GeneID" id="92086765"/>
<proteinExistence type="predicted"/>
<evidence type="ECO:0000256" key="2">
    <source>
        <dbReference type="SAM" id="Phobius"/>
    </source>
</evidence>
<name>A0ABR1WW15_9PEZI</name>